<proteinExistence type="evidence at transcript level"/>
<name>B4DYP0_HUMAN</name>
<protein>
    <submittedName>
        <fullName evidence="2">cDNA FLJ59072</fullName>
    </submittedName>
</protein>
<organism evidence="2">
    <name type="scientific">Homo sapiens</name>
    <name type="common">Human</name>
    <dbReference type="NCBI Taxonomy" id="9606"/>
    <lineage>
        <taxon>Eukaryota</taxon>
        <taxon>Metazoa</taxon>
        <taxon>Chordata</taxon>
        <taxon>Craniata</taxon>
        <taxon>Vertebrata</taxon>
        <taxon>Euteleostomi</taxon>
        <taxon>Mammalia</taxon>
        <taxon>Eutheria</taxon>
        <taxon>Euarchontoglires</taxon>
        <taxon>Primates</taxon>
        <taxon>Haplorrhini</taxon>
        <taxon>Catarrhini</taxon>
        <taxon>Hominidae</taxon>
        <taxon>Homo</taxon>
    </lineage>
</organism>
<feature type="compositionally biased region" description="Basic and acidic residues" evidence="1">
    <location>
        <begin position="34"/>
        <end position="48"/>
    </location>
</feature>
<feature type="region of interest" description="Disordered" evidence="1">
    <location>
        <begin position="23"/>
        <end position="113"/>
    </location>
</feature>
<feature type="compositionally biased region" description="Basic and acidic residues" evidence="1">
    <location>
        <begin position="56"/>
        <end position="67"/>
    </location>
</feature>
<accession>B4DYP0</accession>
<evidence type="ECO:0000313" key="2">
    <source>
        <dbReference type="EMBL" id="BAG63802.1"/>
    </source>
</evidence>
<evidence type="ECO:0000256" key="1">
    <source>
        <dbReference type="SAM" id="MobiDB-lite"/>
    </source>
</evidence>
<sequence>MLFSFEHKAVALSATRRATPRPQPWVLGLQGRGGEGDARTCGAGRERGLPGPALDTEPRWDPRRLCEALRAPGRRLEGAGQPPATSGGPATSGRSKEPWGHISGCGDPPGAFRGSGRICQGTSGARPCFCRAPGYPWMAALCPRRPPGRHSG</sequence>
<reference evidence="2" key="1">
    <citation type="submission" date="2007-10" db="EMBL/GenBank/DDBJ databases">
        <title>NEDO human cDNA sequencing project focused on splicing variants.</title>
        <authorList>
            <person name="Wakamatsu A."/>
            <person name="Yamamoto J."/>
            <person name="Kimura K."/>
            <person name="Ishii S."/>
            <person name="Watanabe K."/>
            <person name="Sugiyama A."/>
            <person name="Murakawa K."/>
            <person name="Kaida T."/>
            <person name="Tsuchiya K."/>
            <person name="Fukuzumi Y."/>
            <person name="Kumagai A."/>
            <person name="Oishi Y."/>
            <person name="Yamamoto S."/>
            <person name="Ono Y."/>
            <person name="Komori Y."/>
            <person name="Yamazaki M."/>
            <person name="Kisu Y."/>
            <person name="Nishikawa T."/>
            <person name="Sugano S."/>
            <person name="Nomura N."/>
            <person name="Isogai T."/>
        </authorList>
    </citation>
    <scope>NUCLEOTIDE SEQUENCE</scope>
    <source>
        <tissue evidence="2">Testis</tissue>
    </source>
</reference>
<dbReference type="EMBL" id="AK302529">
    <property type="protein sequence ID" value="BAG63802.1"/>
    <property type="molecule type" value="mRNA"/>
</dbReference>
<dbReference type="AlphaFoldDB" id="B4DYP0"/>